<organism evidence="2 3">
    <name type="scientific">Escallonia herrerae</name>
    <dbReference type="NCBI Taxonomy" id="1293975"/>
    <lineage>
        <taxon>Eukaryota</taxon>
        <taxon>Viridiplantae</taxon>
        <taxon>Streptophyta</taxon>
        <taxon>Embryophyta</taxon>
        <taxon>Tracheophyta</taxon>
        <taxon>Spermatophyta</taxon>
        <taxon>Magnoliopsida</taxon>
        <taxon>eudicotyledons</taxon>
        <taxon>Gunneridae</taxon>
        <taxon>Pentapetalae</taxon>
        <taxon>asterids</taxon>
        <taxon>campanulids</taxon>
        <taxon>Escalloniales</taxon>
        <taxon>Escalloniaceae</taxon>
        <taxon>Escallonia</taxon>
    </lineage>
</organism>
<reference evidence="2" key="1">
    <citation type="submission" date="2022-12" db="EMBL/GenBank/DDBJ databases">
        <title>Draft genome assemblies for two species of Escallonia (Escalloniales).</title>
        <authorList>
            <person name="Chanderbali A."/>
            <person name="Dervinis C."/>
            <person name="Anghel I."/>
            <person name="Soltis D."/>
            <person name="Soltis P."/>
            <person name="Zapata F."/>
        </authorList>
    </citation>
    <scope>NUCLEOTIDE SEQUENCE</scope>
    <source>
        <strain evidence="2">UCBG64.0493</strain>
        <tissue evidence="2">Leaf</tissue>
    </source>
</reference>
<gene>
    <name evidence="2" type="ORF">RJ639_042943</name>
</gene>
<protein>
    <submittedName>
        <fullName evidence="2">Uncharacterized protein</fullName>
    </submittedName>
</protein>
<dbReference type="Proteomes" id="UP001188597">
    <property type="component" value="Unassembled WGS sequence"/>
</dbReference>
<sequence length="272" mass="31367">GLEKGQDPGPENTAPFSILATPHTADAKPSAVKFIIRRMQAIPRWRNALLLKDSFIHSASIHSTPTCLEKWKSKWKWTSDTKGPQPSKSYIRYETRQKRADTKKALNDLLHNNGSLNNSSSRFIYEEEFSKADRTSRRDDEKANHSECSNKKCRLRSSARRVRHQKMKRKHRAENFFDEFDEHSGTVFQARFGNRLYTWSFKSWEESSFQNSTNGFDWRGHSNWTNRKSKKWGTASEAESDDESCFTGSSSERAILGLPMKGPLKIEDVKNA</sequence>
<dbReference type="PANTHER" id="PTHR45376:SF5">
    <property type="entry name" value="CHAPERONE DNAJ-DOMAIN SUPERFAMILY PROTEIN"/>
    <property type="match status" value="1"/>
</dbReference>
<dbReference type="AlphaFoldDB" id="A0AA88WDS5"/>
<comment type="caution">
    <text evidence="2">The sequence shown here is derived from an EMBL/GenBank/DDBJ whole genome shotgun (WGS) entry which is preliminary data.</text>
</comment>
<proteinExistence type="predicted"/>
<dbReference type="EMBL" id="JAVXUP010000574">
    <property type="protein sequence ID" value="KAK3024939.1"/>
    <property type="molecule type" value="Genomic_DNA"/>
</dbReference>
<evidence type="ECO:0000256" key="1">
    <source>
        <dbReference type="SAM" id="MobiDB-lite"/>
    </source>
</evidence>
<accession>A0AA88WDS5</accession>
<dbReference type="PANTHER" id="PTHR45376">
    <property type="entry name" value="CHAPERONE DNAJ-DOMAIN SUPERFAMILY PROTEIN-RELATED"/>
    <property type="match status" value="1"/>
</dbReference>
<evidence type="ECO:0000313" key="3">
    <source>
        <dbReference type="Proteomes" id="UP001188597"/>
    </source>
</evidence>
<evidence type="ECO:0000313" key="2">
    <source>
        <dbReference type="EMBL" id="KAK3024939.1"/>
    </source>
</evidence>
<feature type="non-terminal residue" evidence="2">
    <location>
        <position position="1"/>
    </location>
</feature>
<keyword evidence="3" id="KW-1185">Reference proteome</keyword>
<name>A0AA88WDS5_9ASTE</name>
<feature type="region of interest" description="Disordered" evidence="1">
    <location>
        <begin position="227"/>
        <end position="249"/>
    </location>
</feature>